<evidence type="ECO:0000256" key="1">
    <source>
        <dbReference type="ARBA" id="ARBA00000707"/>
    </source>
</evidence>
<dbReference type="EC" id="3.4.19.12" evidence="2"/>
<evidence type="ECO:0000256" key="4">
    <source>
        <dbReference type="ARBA" id="ARBA00022786"/>
    </source>
</evidence>
<evidence type="ECO:0000256" key="2">
    <source>
        <dbReference type="ARBA" id="ARBA00012759"/>
    </source>
</evidence>
<gene>
    <name evidence="10" type="ORF">BSTOLATCC_MIC24303</name>
</gene>
<dbReference type="PANTHER" id="PTHR43982:SF6">
    <property type="entry name" value="UBIQUITIN CARBOXYL-TERMINAL HYDROLASE 2-RELATED"/>
    <property type="match status" value="1"/>
</dbReference>
<keyword evidence="5" id="KW-0378">Hydrolase</keyword>
<keyword evidence="4" id="KW-0833">Ubl conjugation pathway</keyword>
<comment type="caution">
    <text evidence="10">The sequence shown here is derived from an EMBL/GenBank/DDBJ whole genome shotgun (WGS) entry which is preliminary data.</text>
</comment>
<evidence type="ECO:0000256" key="7">
    <source>
        <dbReference type="SAM" id="Coils"/>
    </source>
</evidence>
<keyword evidence="3" id="KW-0645">Protease</keyword>
<dbReference type="PANTHER" id="PTHR43982">
    <property type="entry name" value="UBIQUITIN CARBOXYL-TERMINAL HYDROLASE"/>
    <property type="match status" value="1"/>
</dbReference>
<dbReference type="InterPro" id="IPR001394">
    <property type="entry name" value="Peptidase_C19_UCH"/>
</dbReference>
<feature type="region of interest" description="Disordered" evidence="8">
    <location>
        <begin position="934"/>
        <end position="956"/>
    </location>
</feature>
<evidence type="ECO:0000256" key="8">
    <source>
        <dbReference type="SAM" id="MobiDB-lite"/>
    </source>
</evidence>
<evidence type="ECO:0000256" key="5">
    <source>
        <dbReference type="ARBA" id="ARBA00022801"/>
    </source>
</evidence>
<evidence type="ECO:0000313" key="10">
    <source>
        <dbReference type="EMBL" id="CAG9319755.1"/>
    </source>
</evidence>
<keyword evidence="6" id="KW-0788">Thiol protease</keyword>
<dbReference type="GO" id="GO:0004843">
    <property type="term" value="F:cysteine-type deubiquitinase activity"/>
    <property type="evidence" value="ECO:0007669"/>
    <property type="project" value="UniProtKB-EC"/>
</dbReference>
<dbReference type="SUPFAM" id="SSF54001">
    <property type="entry name" value="Cysteine proteinases"/>
    <property type="match status" value="1"/>
</dbReference>
<name>A0AAU9J3C3_9CILI</name>
<feature type="compositionally biased region" description="Acidic residues" evidence="8">
    <location>
        <begin position="939"/>
        <end position="956"/>
    </location>
</feature>
<dbReference type="GO" id="GO:0070628">
    <property type="term" value="F:proteasome binding"/>
    <property type="evidence" value="ECO:0007669"/>
    <property type="project" value="TreeGrafter"/>
</dbReference>
<dbReference type="InterPro" id="IPR028889">
    <property type="entry name" value="USP"/>
</dbReference>
<dbReference type="PROSITE" id="PS50235">
    <property type="entry name" value="USP_3"/>
    <property type="match status" value="1"/>
</dbReference>
<evidence type="ECO:0000256" key="6">
    <source>
        <dbReference type="ARBA" id="ARBA00022807"/>
    </source>
</evidence>
<organism evidence="10 11">
    <name type="scientific">Blepharisma stoltei</name>
    <dbReference type="NCBI Taxonomy" id="1481888"/>
    <lineage>
        <taxon>Eukaryota</taxon>
        <taxon>Sar</taxon>
        <taxon>Alveolata</taxon>
        <taxon>Ciliophora</taxon>
        <taxon>Postciliodesmatophora</taxon>
        <taxon>Heterotrichea</taxon>
        <taxon>Heterotrichida</taxon>
        <taxon>Blepharismidae</taxon>
        <taxon>Blepharisma</taxon>
    </lineage>
</organism>
<dbReference type="AlphaFoldDB" id="A0AAU9J3C3"/>
<evidence type="ECO:0000259" key="9">
    <source>
        <dbReference type="PROSITE" id="PS50235"/>
    </source>
</evidence>
<dbReference type="Pfam" id="PF00443">
    <property type="entry name" value="UCH"/>
    <property type="match status" value="1"/>
</dbReference>
<evidence type="ECO:0000256" key="3">
    <source>
        <dbReference type="ARBA" id="ARBA00022670"/>
    </source>
</evidence>
<accession>A0AAU9J3C3</accession>
<dbReference type="InterPro" id="IPR038765">
    <property type="entry name" value="Papain-like_cys_pep_sf"/>
</dbReference>
<feature type="domain" description="USP" evidence="9">
    <location>
        <begin position="97"/>
        <end position="559"/>
    </location>
</feature>
<dbReference type="EMBL" id="CAJZBQ010000023">
    <property type="protein sequence ID" value="CAG9319755.1"/>
    <property type="molecule type" value="Genomic_DNA"/>
</dbReference>
<reference evidence="10" key="1">
    <citation type="submission" date="2021-09" db="EMBL/GenBank/DDBJ databases">
        <authorList>
            <consortium name="AG Swart"/>
            <person name="Singh M."/>
            <person name="Singh A."/>
            <person name="Seah K."/>
            <person name="Emmerich C."/>
        </authorList>
    </citation>
    <scope>NUCLEOTIDE SEQUENCE</scope>
    <source>
        <strain evidence="10">ATCC30299</strain>
    </source>
</reference>
<dbReference type="GO" id="GO:0016579">
    <property type="term" value="P:protein deubiquitination"/>
    <property type="evidence" value="ECO:0007669"/>
    <property type="project" value="InterPro"/>
</dbReference>
<dbReference type="Proteomes" id="UP001162131">
    <property type="component" value="Unassembled WGS sequence"/>
</dbReference>
<dbReference type="Gene3D" id="3.90.70.10">
    <property type="entry name" value="Cysteine proteinases"/>
    <property type="match status" value="1"/>
</dbReference>
<dbReference type="GO" id="GO:0061136">
    <property type="term" value="P:regulation of proteasomal protein catabolic process"/>
    <property type="evidence" value="ECO:0007669"/>
    <property type="project" value="TreeGrafter"/>
</dbReference>
<sequence length="956" mass="110490">MDKGDSFDMEWEDDINNNLWEPVADFIDAGASAISSFPINIKSSGTNTKAVSFTVTSNYDASAYTYTGFTDYKSTRENYSYEPLNAELRQRKEGTPVGLKNKGSTYFFNSLIQTYFMIPKLVQEILQFKVHPAQENSESGIKQASVKLVQELQKLFAFMIRSNKKYVDPAGVLDAIVDDFGKKVFIGMNTDIGEFNMTLVARIEEGLKAKFPPAAASKTEAPEAIEKTLMKKWLSSLLGANLASQGYVSQLFYAKQLDIVTATNEDGSPFLLRKPSVFGKIELSVYEKNLYSAWDTLNYSKTDEYWIEEYKTSAIKEKWIEKLPGMLLFQINRTYISGKEKYKCYNQFSFPKIIYPDRFLLENKELSMSRRNILSDLIEKCKELEAAIDKFKNYKSGGVSLDVLFEETGKLLEEQFIPRDEIENPYPDLQLWVPENLGMSPDFLDEISPVKEYLTILASNASEKVKDMERQLEELTMQIQSIYDIEELKKHQYHLHSIIIHDGSLGSSYYYAYVFDAEYEQWRKYNDIYVNDVTEKEVMEYATGGKDQATAHCLIYIDNSLIPKIPKGLLRSYTLSSKTELVTDHYKSLISSELKQIVEEDNQKYEEELMEFKVSSLVRRITDFYAMRQSQAFAQFLSFRNKKQGTKEFTRHELINFAVWLKVRGEEQLSRWFILDLAVKDCTPDKRSFEMLNEDEILYVRLKKQLKIIREPPFIVVLTEENKQTLEREKAAFYKAYFQASLCTYIMENLVQDNLIAAAHGIVWILSFGQGDPSEYLHQIYKLNQALTLRITSHIIKCLKSKKNDGLIKLANYGAFLVSKYFEKSNPFYEQFQRRLKSASILAENEHNGNSEAAQTLNKISEDLSSSQYSYEFEKEEIPESLKTIEKKFESFDYFSWIEGWRKEEVANSFISAQTSLSKSKFNLWISLSEKLTSNGPIDDYEFDQADSLSSDEESQ</sequence>
<evidence type="ECO:0000313" key="11">
    <source>
        <dbReference type="Proteomes" id="UP001162131"/>
    </source>
</evidence>
<dbReference type="InterPro" id="IPR044635">
    <property type="entry name" value="UBP14-like"/>
</dbReference>
<protein>
    <recommendedName>
        <fullName evidence="2">ubiquitinyl hydrolase 1</fullName>
        <ecNumber evidence="2">3.4.19.12</ecNumber>
    </recommendedName>
</protein>
<dbReference type="GO" id="GO:0043161">
    <property type="term" value="P:proteasome-mediated ubiquitin-dependent protein catabolic process"/>
    <property type="evidence" value="ECO:0007669"/>
    <property type="project" value="InterPro"/>
</dbReference>
<keyword evidence="11" id="KW-1185">Reference proteome</keyword>
<proteinExistence type="predicted"/>
<comment type="catalytic activity">
    <reaction evidence="1">
        <text>Thiol-dependent hydrolysis of ester, thioester, amide, peptide and isopeptide bonds formed by the C-terminal Gly of ubiquitin (a 76-residue protein attached to proteins as an intracellular targeting signal).</text>
        <dbReference type="EC" id="3.4.19.12"/>
    </reaction>
</comment>
<feature type="coiled-coil region" evidence="7">
    <location>
        <begin position="458"/>
        <end position="485"/>
    </location>
</feature>
<keyword evidence="7" id="KW-0175">Coiled coil</keyword>